<sequence length="246" mass="28621">MDCELLVGEGGDLIPLEWEEIDNLLDLGTRESENIYILGQEAKGQILAAVGRDGNDQMYPIAWAVVGKENKDNWKWFIFWHAQELHLGDGSKITLISDMQKGLIDAVKIVLPIAEHRFCARHILANWGKRWHGEELKKRFWICAWSEFEEEFKYNLSKLGEVCKSAAEDLMRYNPQYWCRAYFSARCKSFIVDNNTTESFNSWIIDARHKPIVSMLEDIKVLCMTRIKDNKDAIKNWFNDWSPRGG</sequence>
<dbReference type="InterPro" id="IPR018289">
    <property type="entry name" value="MULE_transposase_dom"/>
</dbReference>
<keyword evidence="3" id="KW-0233">DNA recombination</keyword>
<evidence type="ECO:0000313" key="5">
    <source>
        <dbReference type="EMBL" id="CAH9085824.1"/>
    </source>
</evidence>
<keyword evidence="6" id="KW-1185">Reference proteome</keyword>
<dbReference type="GO" id="GO:0003677">
    <property type="term" value="F:DNA binding"/>
    <property type="evidence" value="ECO:0007669"/>
    <property type="project" value="UniProtKB-KW"/>
</dbReference>
<dbReference type="PANTHER" id="PTHR31973:SF189">
    <property type="entry name" value="TRANSPOSASE, MUDR, PLANT, MULE TRANSPOSASE DOMAIN PROTEIN-RELATED"/>
    <property type="match status" value="1"/>
</dbReference>
<gene>
    <name evidence="5" type="ORF">CEPIT_LOCUS9577</name>
</gene>
<dbReference type="PANTHER" id="PTHR31973">
    <property type="entry name" value="POLYPROTEIN, PUTATIVE-RELATED"/>
    <property type="match status" value="1"/>
</dbReference>
<protein>
    <recommendedName>
        <fullName evidence="4">MULE transposase domain-containing protein</fullName>
    </recommendedName>
</protein>
<evidence type="ECO:0000259" key="4">
    <source>
        <dbReference type="Pfam" id="PF10551"/>
    </source>
</evidence>
<evidence type="ECO:0000256" key="2">
    <source>
        <dbReference type="ARBA" id="ARBA00023125"/>
    </source>
</evidence>
<dbReference type="GO" id="GO:0004803">
    <property type="term" value="F:transposase activity"/>
    <property type="evidence" value="ECO:0007669"/>
    <property type="project" value="InterPro"/>
</dbReference>
<dbReference type="PROSITE" id="PS01007">
    <property type="entry name" value="TRANSPOSASE_MUTATOR"/>
    <property type="match status" value="1"/>
</dbReference>
<keyword evidence="1" id="KW-0815">Transposition</keyword>
<name>A0AAV0D0Z7_9ASTE</name>
<evidence type="ECO:0000256" key="3">
    <source>
        <dbReference type="ARBA" id="ARBA00023172"/>
    </source>
</evidence>
<keyword evidence="2" id="KW-0238">DNA-binding</keyword>
<dbReference type="AlphaFoldDB" id="A0AAV0D0Z7"/>
<dbReference type="Proteomes" id="UP001152523">
    <property type="component" value="Unassembled WGS sequence"/>
</dbReference>
<dbReference type="GO" id="GO:0006313">
    <property type="term" value="P:DNA transposition"/>
    <property type="evidence" value="ECO:0007669"/>
    <property type="project" value="InterPro"/>
</dbReference>
<dbReference type="Pfam" id="PF10551">
    <property type="entry name" value="MULE"/>
    <property type="match status" value="1"/>
</dbReference>
<evidence type="ECO:0000256" key="1">
    <source>
        <dbReference type="ARBA" id="ARBA00022578"/>
    </source>
</evidence>
<accession>A0AAV0D0Z7</accession>
<evidence type="ECO:0000313" key="6">
    <source>
        <dbReference type="Proteomes" id="UP001152523"/>
    </source>
</evidence>
<feature type="domain" description="MULE transposase" evidence="4">
    <location>
        <begin position="41"/>
        <end position="126"/>
    </location>
</feature>
<proteinExistence type="predicted"/>
<comment type="caution">
    <text evidence="5">The sequence shown here is derived from an EMBL/GenBank/DDBJ whole genome shotgun (WGS) entry which is preliminary data.</text>
</comment>
<organism evidence="5 6">
    <name type="scientific">Cuscuta epithymum</name>
    <dbReference type="NCBI Taxonomy" id="186058"/>
    <lineage>
        <taxon>Eukaryota</taxon>
        <taxon>Viridiplantae</taxon>
        <taxon>Streptophyta</taxon>
        <taxon>Embryophyta</taxon>
        <taxon>Tracheophyta</taxon>
        <taxon>Spermatophyta</taxon>
        <taxon>Magnoliopsida</taxon>
        <taxon>eudicotyledons</taxon>
        <taxon>Gunneridae</taxon>
        <taxon>Pentapetalae</taxon>
        <taxon>asterids</taxon>
        <taxon>lamiids</taxon>
        <taxon>Solanales</taxon>
        <taxon>Convolvulaceae</taxon>
        <taxon>Cuscuteae</taxon>
        <taxon>Cuscuta</taxon>
        <taxon>Cuscuta subgen. Cuscuta</taxon>
    </lineage>
</organism>
<dbReference type="InterPro" id="IPR001207">
    <property type="entry name" value="Transposase_mutator"/>
</dbReference>
<reference evidence="5" key="1">
    <citation type="submission" date="2022-07" db="EMBL/GenBank/DDBJ databases">
        <authorList>
            <person name="Macas J."/>
            <person name="Novak P."/>
            <person name="Neumann P."/>
        </authorList>
    </citation>
    <scope>NUCLEOTIDE SEQUENCE</scope>
</reference>
<dbReference type="EMBL" id="CAMAPF010000055">
    <property type="protein sequence ID" value="CAH9085824.1"/>
    <property type="molecule type" value="Genomic_DNA"/>
</dbReference>